<evidence type="ECO:0000313" key="1">
    <source>
        <dbReference type="EMBL" id="SFU49521.1"/>
    </source>
</evidence>
<dbReference type="AlphaFoldDB" id="A0A1I7GMG1"/>
<accession>A0A1I7GMG1</accession>
<dbReference type="EMBL" id="FPCA01000001">
    <property type="protein sequence ID" value="SFU49521.1"/>
    <property type="molecule type" value="Genomic_DNA"/>
</dbReference>
<dbReference type="Proteomes" id="UP000182491">
    <property type="component" value="Unassembled WGS sequence"/>
</dbReference>
<organism evidence="1 2">
    <name type="scientific">Pontibacter akesuensis</name>
    <dbReference type="NCBI Taxonomy" id="388950"/>
    <lineage>
        <taxon>Bacteria</taxon>
        <taxon>Pseudomonadati</taxon>
        <taxon>Bacteroidota</taxon>
        <taxon>Cytophagia</taxon>
        <taxon>Cytophagales</taxon>
        <taxon>Hymenobacteraceae</taxon>
        <taxon>Pontibacter</taxon>
    </lineage>
</organism>
<evidence type="ECO:0000313" key="2">
    <source>
        <dbReference type="Proteomes" id="UP000182491"/>
    </source>
</evidence>
<dbReference type="OrthoDB" id="854066at2"/>
<reference evidence="2" key="1">
    <citation type="submission" date="2016-10" db="EMBL/GenBank/DDBJ databases">
        <authorList>
            <person name="Varghese N."/>
        </authorList>
    </citation>
    <scope>NUCLEOTIDE SEQUENCE [LARGE SCALE GENOMIC DNA]</scope>
    <source>
        <strain evidence="2">DSM 18820</strain>
    </source>
</reference>
<sequence>MVTKLTQTLQDFEDLVTSGGIKSFQVSFQTKGLWIKADQGAEEQTVTLPEELLNSLLNFFYGVECINYRSHDYTNLKGFINAKVMLERLLHRNIE</sequence>
<name>A0A1I7GMG1_9BACT</name>
<gene>
    <name evidence="1" type="ORF">SAMN04487941_1125</name>
</gene>
<protein>
    <submittedName>
        <fullName evidence="1">Uncharacterized protein</fullName>
    </submittedName>
</protein>
<dbReference type="RefSeq" id="WP_068836451.1">
    <property type="nucleotide sequence ID" value="NZ_BMXC01000001.1"/>
</dbReference>
<proteinExistence type="predicted"/>
<keyword evidence="2" id="KW-1185">Reference proteome</keyword>